<dbReference type="PANTHER" id="PTHR24198:SF165">
    <property type="entry name" value="ANKYRIN REPEAT-CONTAINING PROTEIN-RELATED"/>
    <property type="match status" value="1"/>
</dbReference>
<dbReference type="OrthoDB" id="4772757at2759"/>
<name>A0A5M9MJP1_9EURO</name>
<feature type="region of interest" description="Disordered" evidence="1">
    <location>
        <begin position="314"/>
        <end position="346"/>
    </location>
</feature>
<sequence>METSVPRWLKEENRDLLNKDFVNINIRTYIRGVLWDYDEFRRLQWAACQINILQGYLNLRQLRKALSAIPRTLEGTYGRILRSIKKELRDDAIRLLRFLIHAQRPLTLEEAVDGIALDPDFNPLFDPKLRLPDPQEITRVACQAGQEEVAGILDQGVDVNAKGGADVHAHSAACHGGDTEKIRTLLGFGFLSDHYGDDAFQTACRYGQETIFQILSSDLSSRQDVHGKALRGAMYGGHKKIVASLLNDVSENPPPANFVNSSLQVTAFLGNHDFVGMLLDYGAAKGRGDFLGNTLQAASHHRDEKIFHQLLEKGPDVNGKGGQLWESSPGRVISRPSDDCSNTASS</sequence>
<dbReference type="InterPro" id="IPR036770">
    <property type="entry name" value="Ankyrin_rpt-contain_sf"/>
</dbReference>
<organism evidence="2 3">
    <name type="scientific">Aspergillus tanneri</name>
    <dbReference type="NCBI Taxonomy" id="1220188"/>
    <lineage>
        <taxon>Eukaryota</taxon>
        <taxon>Fungi</taxon>
        <taxon>Dikarya</taxon>
        <taxon>Ascomycota</taxon>
        <taxon>Pezizomycotina</taxon>
        <taxon>Eurotiomycetes</taxon>
        <taxon>Eurotiomycetidae</taxon>
        <taxon>Eurotiales</taxon>
        <taxon>Aspergillaceae</taxon>
        <taxon>Aspergillus</taxon>
        <taxon>Aspergillus subgen. Circumdati</taxon>
    </lineage>
</organism>
<dbReference type="EMBL" id="QUQM01000004">
    <property type="protein sequence ID" value="KAA8647225.1"/>
    <property type="molecule type" value="Genomic_DNA"/>
</dbReference>
<dbReference type="SUPFAM" id="SSF48403">
    <property type="entry name" value="Ankyrin repeat"/>
    <property type="match status" value="1"/>
</dbReference>
<evidence type="ECO:0000313" key="3">
    <source>
        <dbReference type="Proteomes" id="UP000324241"/>
    </source>
</evidence>
<dbReference type="Proteomes" id="UP000324241">
    <property type="component" value="Unassembled WGS sequence"/>
</dbReference>
<gene>
    <name evidence="2" type="ORF">ATNIH1004_005915</name>
</gene>
<reference evidence="2 3" key="1">
    <citation type="submission" date="2019-08" db="EMBL/GenBank/DDBJ databases">
        <title>The genome sequence of a newly discovered highly antifungal drug resistant Aspergillus species, Aspergillus tanneri NIH 1004.</title>
        <authorList>
            <person name="Mounaud S."/>
            <person name="Singh I."/>
            <person name="Joardar V."/>
            <person name="Pakala S."/>
            <person name="Pakala S."/>
            <person name="Venepally P."/>
            <person name="Chung J.K."/>
            <person name="Losada L."/>
            <person name="Nierman W.C."/>
        </authorList>
    </citation>
    <scope>NUCLEOTIDE SEQUENCE [LARGE SCALE GENOMIC DNA]</scope>
    <source>
        <strain evidence="2 3">NIH1004</strain>
    </source>
</reference>
<comment type="caution">
    <text evidence="2">The sequence shown here is derived from an EMBL/GenBank/DDBJ whole genome shotgun (WGS) entry which is preliminary data.</text>
</comment>
<accession>A0A5M9MJP1</accession>
<evidence type="ECO:0000256" key="1">
    <source>
        <dbReference type="SAM" id="MobiDB-lite"/>
    </source>
</evidence>
<evidence type="ECO:0000313" key="2">
    <source>
        <dbReference type="EMBL" id="KAA8647225.1"/>
    </source>
</evidence>
<dbReference type="Gene3D" id="1.25.40.20">
    <property type="entry name" value="Ankyrin repeat-containing domain"/>
    <property type="match status" value="1"/>
</dbReference>
<dbReference type="AlphaFoldDB" id="A0A5M9MJP1"/>
<dbReference type="VEuPathDB" id="FungiDB:EYZ11_008651"/>
<proteinExistence type="predicted"/>
<dbReference type="VEuPathDB" id="FungiDB:EYZ11_008661"/>
<protein>
    <submittedName>
        <fullName evidence="2">Uncharacterized protein</fullName>
    </submittedName>
</protein>
<dbReference type="PANTHER" id="PTHR24198">
    <property type="entry name" value="ANKYRIN REPEAT AND PROTEIN KINASE DOMAIN-CONTAINING PROTEIN"/>
    <property type="match status" value="1"/>
</dbReference>
<dbReference type="GeneID" id="54328617"/>
<dbReference type="RefSeq" id="XP_033426586.1">
    <property type="nucleotide sequence ID" value="XM_033570554.1"/>
</dbReference>